<organism evidence="1 2">
    <name type="scientific">Thermogemmatispora tikiterensis</name>
    <dbReference type="NCBI Taxonomy" id="1825093"/>
    <lineage>
        <taxon>Bacteria</taxon>
        <taxon>Bacillati</taxon>
        <taxon>Chloroflexota</taxon>
        <taxon>Ktedonobacteria</taxon>
        <taxon>Thermogemmatisporales</taxon>
        <taxon>Thermogemmatisporaceae</taxon>
        <taxon>Thermogemmatispora</taxon>
    </lineage>
</organism>
<evidence type="ECO:0000313" key="1">
    <source>
        <dbReference type="EMBL" id="RAQ98476.1"/>
    </source>
</evidence>
<evidence type="ECO:0000313" key="2">
    <source>
        <dbReference type="Proteomes" id="UP000248706"/>
    </source>
</evidence>
<dbReference type="AlphaFoldDB" id="A0A328VL85"/>
<sequence>MLAGTSEVLSMSRWSRKALRRWVALLLIGTARTWIIGYEHRCRPPWQNGQLFFLAARFRRAGCQVIAGQQPEG</sequence>
<comment type="caution">
    <text evidence="1">The sequence shown here is derived from an EMBL/GenBank/DDBJ whole genome shotgun (WGS) entry which is preliminary data.</text>
</comment>
<proteinExistence type="predicted"/>
<dbReference type="Proteomes" id="UP000248706">
    <property type="component" value="Unassembled WGS sequence"/>
</dbReference>
<name>A0A328VL85_9CHLR</name>
<keyword evidence="2" id="KW-1185">Reference proteome</keyword>
<gene>
    <name evidence="1" type="ORF">A4R35_23240</name>
</gene>
<accession>A0A328VL85</accession>
<reference evidence="1 2" key="1">
    <citation type="submission" date="2016-08" db="EMBL/GenBank/DDBJ databases">
        <title>Analysis of Carbohydrate Active Enzymes in Thermogemmatispora T81 Reveals Carbohydrate Degradation Ability.</title>
        <authorList>
            <person name="Tomazini A."/>
            <person name="Lal S."/>
            <person name="Stott M."/>
            <person name="Henrissat B."/>
            <person name="Polikarpov I."/>
            <person name="Sparling R."/>
            <person name="Levin D.B."/>
        </authorList>
    </citation>
    <scope>NUCLEOTIDE SEQUENCE [LARGE SCALE GENOMIC DNA]</scope>
    <source>
        <strain evidence="1 2">T81</strain>
    </source>
</reference>
<protein>
    <submittedName>
        <fullName evidence="1">Uncharacterized protein</fullName>
    </submittedName>
</protein>
<dbReference type="EMBL" id="MCIF01000002">
    <property type="protein sequence ID" value="RAQ98476.1"/>
    <property type="molecule type" value="Genomic_DNA"/>
</dbReference>